<sequence>MIVLLSCQLKKLYNFVTPMRVKDEELWSFLSTVLEKNVPVPFCAQSATHSSICMKGPNCSLRCIMCSKRLHAPQSSPLPHREGGIAPPATFTQTSAVMLSFKFPALDKKKSLHNPFPYCSVWLREKLKPSLVSIPDSFWVLCQV</sequence>
<organism evidence="1 2">
    <name type="scientific">Elysia crispata</name>
    <name type="common">lettuce slug</name>
    <dbReference type="NCBI Taxonomy" id="231223"/>
    <lineage>
        <taxon>Eukaryota</taxon>
        <taxon>Metazoa</taxon>
        <taxon>Spiralia</taxon>
        <taxon>Lophotrochozoa</taxon>
        <taxon>Mollusca</taxon>
        <taxon>Gastropoda</taxon>
        <taxon>Heterobranchia</taxon>
        <taxon>Euthyneura</taxon>
        <taxon>Panpulmonata</taxon>
        <taxon>Sacoglossa</taxon>
        <taxon>Placobranchoidea</taxon>
        <taxon>Plakobranchidae</taxon>
        <taxon>Elysia</taxon>
    </lineage>
</organism>
<protein>
    <submittedName>
        <fullName evidence="1">Uncharacterized protein</fullName>
    </submittedName>
</protein>
<accession>A0AAE0XPK4</accession>
<comment type="caution">
    <text evidence="1">The sequence shown here is derived from an EMBL/GenBank/DDBJ whole genome shotgun (WGS) entry which is preliminary data.</text>
</comment>
<reference evidence="1" key="1">
    <citation type="journal article" date="2023" name="G3 (Bethesda)">
        <title>A reference genome for the long-term kleptoplast-retaining sea slug Elysia crispata morphotype clarki.</title>
        <authorList>
            <person name="Eastman K.E."/>
            <person name="Pendleton A.L."/>
            <person name="Shaikh M.A."/>
            <person name="Suttiyut T."/>
            <person name="Ogas R."/>
            <person name="Tomko P."/>
            <person name="Gavelis G."/>
            <person name="Widhalm J.R."/>
            <person name="Wisecaver J.H."/>
        </authorList>
    </citation>
    <scope>NUCLEOTIDE SEQUENCE</scope>
    <source>
        <strain evidence="1">ECLA1</strain>
    </source>
</reference>
<gene>
    <name evidence="1" type="ORF">RRG08_063286</name>
</gene>
<evidence type="ECO:0000313" key="1">
    <source>
        <dbReference type="EMBL" id="KAK3701033.1"/>
    </source>
</evidence>
<dbReference type="AlphaFoldDB" id="A0AAE0XPK4"/>
<dbReference type="Proteomes" id="UP001283361">
    <property type="component" value="Unassembled WGS sequence"/>
</dbReference>
<dbReference type="EMBL" id="JAWDGP010007899">
    <property type="protein sequence ID" value="KAK3701033.1"/>
    <property type="molecule type" value="Genomic_DNA"/>
</dbReference>
<keyword evidence="2" id="KW-1185">Reference proteome</keyword>
<name>A0AAE0XPK4_9GAST</name>
<proteinExistence type="predicted"/>
<evidence type="ECO:0000313" key="2">
    <source>
        <dbReference type="Proteomes" id="UP001283361"/>
    </source>
</evidence>